<dbReference type="SUPFAM" id="SSF53335">
    <property type="entry name" value="S-adenosyl-L-methionine-dependent methyltransferases"/>
    <property type="match status" value="1"/>
</dbReference>
<protein>
    <recommendedName>
        <fullName evidence="4">Rhamnosyl O-methyltransferase</fullName>
    </recommendedName>
</protein>
<dbReference type="PANTHER" id="PTHR40048:SF1">
    <property type="entry name" value="RHAMNOSYL O-METHYLTRANSFERASE"/>
    <property type="match status" value="1"/>
</dbReference>
<dbReference type="GO" id="GO:0008610">
    <property type="term" value="P:lipid biosynthetic process"/>
    <property type="evidence" value="ECO:0007669"/>
    <property type="project" value="InterPro"/>
</dbReference>
<name>A0A382G6H9_9ZZZZ</name>
<evidence type="ECO:0000256" key="1">
    <source>
        <dbReference type="ARBA" id="ARBA00022603"/>
    </source>
</evidence>
<dbReference type="InterPro" id="IPR029063">
    <property type="entry name" value="SAM-dependent_MTases_sf"/>
</dbReference>
<evidence type="ECO:0000256" key="2">
    <source>
        <dbReference type="ARBA" id="ARBA00022679"/>
    </source>
</evidence>
<evidence type="ECO:0008006" key="4">
    <source>
        <dbReference type="Google" id="ProtNLM"/>
    </source>
</evidence>
<dbReference type="GO" id="GO:0008168">
    <property type="term" value="F:methyltransferase activity"/>
    <property type="evidence" value="ECO:0007669"/>
    <property type="project" value="UniProtKB-KW"/>
</dbReference>
<dbReference type="AlphaFoldDB" id="A0A382G6H9"/>
<dbReference type="PANTHER" id="PTHR40048">
    <property type="entry name" value="RHAMNOSYL O-METHYLTRANSFERASE"/>
    <property type="match status" value="1"/>
</dbReference>
<organism evidence="3">
    <name type="scientific">marine metagenome</name>
    <dbReference type="NCBI Taxonomy" id="408172"/>
    <lineage>
        <taxon>unclassified sequences</taxon>
        <taxon>metagenomes</taxon>
        <taxon>ecological metagenomes</taxon>
    </lineage>
</organism>
<dbReference type="EMBL" id="UINC01053664">
    <property type="protein sequence ID" value="SVB70452.1"/>
    <property type="molecule type" value="Genomic_DNA"/>
</dbReference>
<dbReference type="GO" id="GO:0005886">
    <property type="term" value="C:plasma membrane"/>
    <property type="evidence" value="ECO:0007669"/>
    <property type="project" value="TreeGrafter"/>
</dbReference>
<dbReference type="GO" id="GO:0071770">
    <property type="term" value="P:DIM/DIP cell wall layer assembly"/>
    <property type="evidence" value="ECO:0007669"/>
    <property type="project" value="TreeGrafter"/>
</dbReference>
<dbReference type="GO" id="GO:0032259">
    <property type="term" value="P:methylation"/>
    <property type="evidence" value="ECO:0007669"/>
    <property type="project" value="UniProtKB-KW"/>
</dbReference>
<sequence>MKKEPVQLFRDNCRAEITAQGASADARRASLDWMRLTGATKYSFHFEWLGRPIIQYPQDIVAFQEIVYRVRPDVIVETGIAHGGSLVLSASVLTLLDVMDGCDPWESPRKVIGVDIDIRPHNRAALDAHPLRRKMELIEGSSIAPDVVADIHRRVAGFAGQGTNRVLVCLDSNHTHAHVLAELEAYAPLVTPGSYCIVYDTVIEDLPETSAPGRPWGQGDSPKTAVIEYLARLADEGRTADDGRPLRLEVDETVENKLLITVAPHGYLRRLGPPS</sequence>
<dbReference type="InterPro" id="IPR007072">
    <property type="entry name" value="RNMT_CmcI"/>
</dbReference>
<dbReference type="Pfam" id="PF04989">
    <property type="entry name" value="RMNT_CmcI"/>
    <property type="match status" value="1"/>
</dbReference>
<keyword evidence="2" id="KW-0808">Transferase</keyword>
<reference evidence="3" key="1">
    <citation type="submission" date="2018-05" db="EMBL/GenBank/DDBJ databases">
        <authorList>
            <person name="Lanie J.A."/>
            <person name="Ng W.-L."/>
            <person name="Kazmierczak K.M."/>
            <person name="Andrzejewski T.M."/>
            <person name="Davidsen T.M."/>
            <person name="Wayne K.J."/>
            <person name="Tettelin H."/>
            <person name="Glass J.I."/>
            <person name="Rusch D."/>
            <person name="Podicherti R."/>
            <person name="Tsui H.-C.T."/>
            <person name="Winkler M.E."/>
        </authorList>
    </citation>
    <scope>NUCLEOTIDE SEQUENCE</scope>
</reference>
<gene>
    <name evidence="3" type="ORF">METZ01_LOCUS223306</name>
</gene>
<proteinExistence type="predicted"/>
<keyword evidence="1" id="KW-0489">Methyltransferase</keyword>
<evidence type="ECO:0000313" key="3">
    <source>
        <dbReference type="EMBL" id="SVB70452.1"/>
    </source>
</evidence>
<accession>A0A382G6H9</accession>
<dbReference type="Gene3D" id="3.40.50.150">
    <property type="entry name" value="Vaccinia Virus protein VP39"/>
    <property type="match status" value="1"/>
</dbReference>